<organism evidence="4">
    <name type="scientific">Brassica campestris</name>
    <name type="common">Field mustard</name>
    <dbReference type="NCBI Taxonomy" id="3711"/>
    <lineage>
        <taxon>Eukaryota</taxon>
        <taxon>Viridiplantae</taxon>
        <taxon>Streptophyta</taxon>
        <taxon>Embryophyta</taxon>
        <taxon>Tracheophyta</taxon>
        <taxon>Spermatophyta</taxon>
        <taxon>Magnoliopsida</taxon>
        <taxon>eudicotyledons</taxon>
        <taxon>Gunneridae</taxon>
        <taxon>Pentapetalae</taxon>
        <taxon>rosids</taxon>
        <taxon>malvids</taxon>
        <taxon>Brassicales</taxon>
        <taxon>Brassicaceae</taxon>
        <taxon>Brassiceae</taxon>
        <taxon>Brassica</taxon>
    </lineage>
</organism>
<evidence type="ECO:0000256" key="1">
    <source>
        <dbReference type="SAM" id="MobiDB-lite"/>
    </source>
</evidence>
<proteinExistence type="predicted"/>
<feature type="compositionally biased region" description="Basic and acidic residues" evidence="1">
    <location>
        <begin position="19"/>
        <end position="56"/>
    </location>
</feature>
<gene>
    <name evidence="4" type="ORF">BRAA09T39608Z</name>
    <name evidence="3" type="ORF">BRAPAZ1V2_A09P53100.2</name>
</gene>
<evidence type="ECO:0000313" key="3">
    <source>
        <dbReference type="EMBL" id="CAG7864843.1"/>
    </source>
</evidence>
<evidence type="ECO:0000259" key="2">
    <source>
        <dbReference type="Pfam" id="PF02713"/>
    </source>
</evidence>
<feature type="domain" description="DUF220" evidence="2">
    <location>
        <begin position="147"/>
        <end position="221"/>
    </location>
</feature>
<dbReference type="PANTHER" id="PTHR31385">
    <property type="entry name" value="PUTATIVE (DUF220)-RELATED"/>
    <property type="match status" value="1"/>
</dbReference>
<dbReference type="EMBL" id="LS974625">
    <property type="protein sequence ID" value="CAG7864843.1"/>
    <property type="molecule type" value="Genomic_DNA"/>
</dbReference>
<dbReference type="Gramene" id="A09p53100.2_BraZ1">
    <property type="protein sequence ID" value="A09p53100.2_BraZ1.CDS"/>
    <property type="gene ID" value="A09g53100.2_BraZ1"/>
</dbReference>
<reference evidence="4" key="1">
    <citation type="submission" date="2018-11" db="EMBL/GenBank/DDBJ databases">
        <authorList>
            <consortium name="Genoscope - CEA"/>
            <person name="William W."/>
        </authorList>
    </citation>
    <scope>NUCLEOTIDE SEQUENCE</scope>
</reference>
<dbReference type="InterPro" id="IPR003863">
    <property type="entry name" value="DUF220"/>
</dbReference>
<dbReference type="PANTHER" id="PTHR31385:SF13">
    <property type="entry name" value="DUF220 DOMAIN-CONTAINING PROTEIN"/>
    <property type="match status" value="1"/>
</dbReference>
<name>A0A3P5Y3L9_BRACM</name>
<sequence>MGIFPWFGGWISQNTQQPKKSENVKSKPVKETKTHNERDEMEQLKLWRDANKKKQYQEPPPTVKVRIDHKFDGLSRMEMEFILGLPPQTAYDVLTNQDNESYSREKNDRPLLKAVSRVVTSEKDEGEGHRPIVKVEKELSWKFLFLSGTLPIRLIVLEEPNKLYVDYLKDGKGIRTMETFEGRYTVEPVYVDAERLCKHMKPKSPEEYRKCSGGKGLIASKVKVDQTFRPASPWDLPLLSSYMRLFTIETTKKVAEDLQIRASNIRDRDDHFRTLVPCERFEALRCHRCRYSGAERRRLVATGGPFDPSRGRTRRILEKKKKKKKKKQGLRISAV</sequence>
<dbReference type="Pfam" id="PF02713">
    <property type="entry name" value="DUF220"/>
    <property type="match status" value="1"/>
</dbReference>
<accession>A0A3P5Y3L9</accession>
<dbReference type="Proteomes" id="UP000694005">
    <property type="component" value="Chromosome A09"/>
</dbReference>
<protein>
    <recommendedName>
        <fullName evidence="2">DUF220 domain-containing protein</fullName>
    </recommendedName>
</protein>
<feature type="region of interest" description="Disordered" evidence="1">
    <location>
        <begin position="1"/>
        <end position="59"/>
    </location>
</feature>
<dbReference type="EMBL" id="LR031568">
    <property type="protein sequence ID" value="VDC61997.1"/>
    <property type="molecule type" value="Genomic_DNA"/>
</dbReference>
<evidence type="ECO:0000313" key="4">
    <source>
        <dbReference type="EMBL" id="VDC61997.1"/>
    </source>
</evidence>
<dbReference type="AlphaFoldDB" id="A0A3P5Y3L9"/>